<accession>A0A4Y2JMD5</accession>
<keyword evidence="5" id="KW-0235">DNA replication</keyword>
<dbReference type="EC" id="2.7.7.7" evidence="2"/>
<dbReference type="OrthoDB" id="5871067at2759"/>
<dbReference type="PANTHER" id="PTHR33568:SF3">
    <property type="entry name" value="DNA-DIRECTED DNA POLYMERASE"/>
    <property type="match status" value="1"/>
</dbReference>
<keyword evidence="11" id="KW-1185">Reference proteome</keyword>
<dbReference type="InterPro" id="IPR004868">
    <property type="entry name" value="DNA-dir_DNA_pol_B_mt/vir"/>
</dbReference>
<reference evidence="10 11" key="1">
    <citation type="journal article" date="2019" name="Sci. Rep.">
        <title>Orb-weaving spider Araneus ventricosus genome elucidates the spidroin gene catalogue.</title>
        <authorList>
            <person name="Kono N."/>
            <person name="Nakamura H."/>
            <person name="Ohtoshi R."/>
            <person name="Moran D.A.P."/>
            <person name="Shinohara A."/>
            <person name="Yoshida Y."/>
            <person name="Fujiwara M."/>
            <person name="Mori M."/>
            <person name="Tomita M."/>
            <person name="Arakawa K."/>
        </authorList>
    </citation>
    <scope>NUCLEOTIDE SEQUENCE [LARGE SCALE GENOMIC DNA]</scope>
</reference>
<comment type="caution">
    <text evidence="10">The sequence shown here is derived from an EMBL/GenBank/DDBJ whole genome shotgun (WGS) entry which is preliminary data.</text>
</comment>
<evidence type="ECO:0000256" key="2">
    <source>
        <dbReference type="ARBA" id="ARBA00012417"/>
    </source>
</evidence>
<sequence length="247" mass="28258">MISGDHRCYLRNIQAKTRNDKLVFFDFEKEQSSNEHVVNFRVAKYLVSTEFVVDGYTALDELCRFLFSPKHKGFTAIAHNMKGFDGQFVLRWLLENGNCPKVIPNRRTLISLQLTSFYHVISIALIDSCNFLPMPLSKLPKTFNLKMLSKVISPHLFNKSENQNYMGPIRDSSFYSPDIMSSGGPKNYAYRTNDGATACKIRGFLLNFAISLILNYESVKKKCCSLDKEASKILTNPRIIRTDKKKS</sequence>
<proteinExistence type="inferred from homology"/>
<comment type="similarity">
    <text evidence="1">Belongs to the DNA polymerase type-B family.</text>
</comment>
<dbReference type="Pfam" id="PF03175">
    <property type="entry name" value="DNA_pol_B_2"/>
    <property type="match status" value="1"/>
</dbReference>
<evidence type="ECO:0000259" key="9">
    <source>
        <dbReference type="Pfam" id="PF03175"/>
    </source>
</evidence>
<protein>
    <recommendedName>
        <fullName evidence="2">DNA-directed DNA polymerase</fullName>
        <ecNumber evidence="2">2.7.7.7</ecNumber>
    </recommendedName>
</protein>
<evidence type="ECO:0000256" key="1">
    <source>
        <dbReference type="ARBA" id="ARBA00005755"/>
    </source>
</evidence>
<evidence type="ECO:0000256" key="3">
    <source>
        <dbReference type="ARBA" id="ARBA00022679"/>
    </source>
</evidence>
<evidence type="ECO:0000256" key="6">
    <source>
        <dbReference type="ARBA" id="ARBA00022932"/>
    </source>
</evidence>
<evidence type="ECO:0000256" key="4">
    <source>
        <dbReference type="ARBA" id="ARBA00022695"/>
    </source>
</evidence>
<evidence type="ECO:0000256" key="8">
    <source>
        <dbReference type="ARBA" id="ARBA00049244"/>
    </source>
</evidence>
<keyword evidence="7" id="KW-0238">DNA-binding</keyword>
<evidence type="ECO:0000313" key="10">
    <source>
        <dbReference type="EMBL" id="GBM91541.1"/>
    </source>
</evidence>
<dbReference type="GO" id="GO:0006260">
    <property type="term" value="P:DNA replication"/>
    <property type="evidence" value="ECO:0007669"/>
    <property type="project" value="UniProtKB-KW"/>
</dbReference>
<feature type="domain" description="DNA-directed DNA polymerase family B mitochondria/virus" evidence="9">
    <location>
        <begin position="72"/>
        <end position="181"/>
    </location>
</feature>
<keyword evidence="6" id="KW-0239">DNA-directed DNA polymerase</keyword>
<dbReference type="GO" id="GO:0003887">
    <property type="term" value="F:DNA-directed DNA polymerase activity"/>
    <property type="evidence" value="ECO:0007669"/>
    <property type="project" value="UniProtKB-KW"/>
</dbReference>
<dbReference type="EMBL" id="BGPR01003713">
    <property type="protein sequence ID" value="GBM91541.1"/>
    <property type="molecule type" value="Genomic_DNA"/>
</dbReference>
<organism evidence="10 11">
    <name type="scientific">Araneus ventricosus</name>
    <name type="common">Orbweaver spider</name>
    <name type="synonym">Epeira ventricosa</name>
    <dbReference type="NCBI Taxonomy" id="182803"/>
    <lineage>
        <taxon>Eukaryota</taxon>
        <taxon>Metazoa</taxon>
        <taxon>Ecdysozoa</taxon>
        <taxon>Arthropoda</taxon>
        <taxon>Chelicerata</taxon>
        <taxon>Arachnida</taxon>
        <taxon>Araneae</taxon>
        <taxon>Araneomorphae</taxon>
        <taxon>Entelegynae</taxon>
        <taxon>Araneoidea</taxon>
        <taxon>Araneidae</taxon>
        <taxon>Araneus</taxon>
    </lineage>
</organism>
<keyword evidence="3" id="KW-0808">Transferase</keyword>
<dbReference type="Proteomes" id="UP000499080">
    <property type="component" value="Unassembled WGS sequence"/>
</dbReference>
<dbReference type="InterPro" id="IPR012337">
    <property type="entry name" value="RNaseH-like_sf"/>
</dbReference>
<dbReference type="PANTHER" id="PTHR33568">
    <property type="entry name" value="DNA POLYMERASE"/>
    <property type="match status" value="1"/>
</dbReference>
<evidence type="ECO:0000313" key="11">
    <source>
        <dbReference type="Proteomes" id="UP000499080"/>
    </source>
</evidence>
<dbReference type="Gene3D" id="3.30.420.10">
    <property type="entry name" value="Ribonuclease H-like superfamily/Ribonuclease H"/>
    <property type="match status" value="1"/>
</dbReference>
<dbReference type="AlphaFoldDB" id="A0A4Y2JMD5"/>
<dbReference type="GO" id="GO:0000166">
    <property type="term" value="F:nucleotide binding"/>
    <property type="evidence" value="ECO:0007669"/>
    <property type="project" value="InterPro"/>
</dbReference>
<dbReference type="GO" id="GO:0003677">
    <property type="term" value="F:DNA binding"/>
    <property type="evidence" value="ECO:0007669"/>
    <property type="project" value="UniProtKB-KW"/>
</dbReference>
<gene>
    <name evidence="10" type="ORF">AVEN_83468_1</name>
</gene>
<dbReference type="InterPro" id="IPR036397">
    <property type="entry name" value="RNaseH_sf"/>
</dbReference>
<comment type="catalytic activity">
    <reaction evidence="8">
        <text>DNA(n) + a 2'-deoxyribonucleoside 5'-triphosphate = DNA(n+1) + diphosphate</text>
        <dbReference type="Rhea" id="RHEA:22508"/>
        <dbReference type="Rhea" id="RHEA-COMP:17339"/>
        <dbReference type="Rhea" id="RHEA-COMP:17340"/>
        <dbReference type="ChEBI" id="CHEBI:33019"/>
        <dbReference type="ChEBI" id="CHEBI:61560"/>
        <dbReference type="ChEBI" id="CHEBI:173112"/>
        <dbReference type="EC" id="2.7.7.7"/>
    </reaction>
</comment>
<dbReference type="SUPFAM" id="SSF53098">
    <property type="entry name" value="Ribonuclease H-like"/>
    <property type="match status" value="1"/>
</dbReference>
<evidence type="ECO:0000256" key="7">
    <source>
        <dbReference type="ARBA" id="ARBA00023125"/>
    </source>
</evidence>
<keyword evidence="4" id="KW-0548">Nucleotidyltransferase</keyword>
<name>A0A4Y2JMD5_ARAVE</name>
<evidence type="ECO:0000256" key="5">
    <source>
        <dbReference type="ARBA" id="ARBA00022705"/>
    </source>
</evidence>